<comment type="caution">
    <text evidence="6">The sequence shown here is derived from an EMBL/GenBank/DDBJ whole genome shotgun (WGS) entry which is preliminary data.</text>
</comment>
<dbReference type="PANTHER" id="PTHR30346:SF0">
    <property type="entry name" value="HCA OPERON TRANSCRIPTIONAL ACTIVATOR HCAR"/>
    <property type="match status" value="1"/>
</dbReference>
<dbReference type="InterPro" id="IPR000847">
    <property type="entry name" value="LysR_HTH_N"/>
</dbReference>
<feature type="domain" description="HTH lysR-type" evidence="5">
    <location>
        <begin position="1"/>
        <end position="58"/>
    </location>
</feature>
<keyword evidence="2" id="KW-0805">Transcription regulation</keyword>
<name>A0ABQ6IVF5_9MICO</name>
<dbReference type="Proteomes" id="UP001157126">
    <property type="component" value="Unassembled WGS sequence"/>
</dbReference>
<dbReference type="Gene3D" id="3.40.190.10">
    <property type="entry name" value="Periplasmic binding protein-like II"/>
    <property type="match status" value="2"/>
</dbReference>
<dbReference type="RefSeq" id="WP_284304371.1">
    <property type="nucleotide sequence ID" value="NZ_BSUO01000001.1"/>
</dbReference>
<gene>
    <name evidence="6" type="ORF">GCM10025883_27620</name>
</gene>
<evidence type="ECO:0000256" key="3">
    <source>
        <dbReference type="ARBA" id="ARBA00023125"/>
    </source>
</evidence>
<dbReference type="InterPro" id="IPR036390">
    <property type="entry name" value="WH_DNA-bd_sf"/>
</dbReference>
<dbReference type="SUPFAM" id="SSF53850">
    <property type="entry name" value="Periplasmic binding protein-like II"/>
    <property type="match status" value="1"/>
</dbReference>
<evidence type="ECO:0000313" key="7">
    <source>
        <dbReference type="Proteomes" id="UP001157126"/>
    </source>
</evidence>
<evidence type="ECO:0000259" key="5">
    <source>
        <dbReference type="PROSITE" id="PS50931"/>
    </source>
</evidence>
<reference evidence="7" key="1">
    <citation type="journal article" date="2019" name="Int. J. Syst. Evol. Microbiol.">
        <title>The Global Catalogue of Microorganisms (GCM) 10K type strain sequencing project: providing services to taxonomists for standard genome sequencing and annotation.</title>
        <authorList>
            <consortium name="The Broad Institute Genomics Platform"/>
            <consortium name="The Broad Institute Genome Sequencing Center for Infectious Disease"/>
            <person name="Wu L."/>
            <person name="Ma J."/>
        </authorList>
    </citation>
    <scope>NUCLEOTIDE SEQUENCE [LARGE SCALE GENOMIC DNA]</scope>
    <source>
        <strain evidence="7">NBRC 113072</strain>
    </source>
</reference>
<dbReference type="PANTHER" id="PTHR30346">
    <property type="entry name" value="TRANSCRIPTIONAL DUAL REGULATOR HCAR-RELATED"/>
    <property type="match status" value="1"/>
</dbReference>
<dbReference type="PRINTS" id="PR00039">
    <property type="entry name" value="HTHLYSR"/>
</dbReference>
<dbReference type="CDD" id="cd08414">
    <property type="entry name" value="PBP2_LTTR_aromatics_like"/>
    <property type="match status" value="1"/>
</dbReference>
<dbReference type="PROSITE" id="PS50931">
    <property type="entry name" value="HTH_LYSR"/>
    <property type="match status" value="1"/>
</dbReference>
<dbReference type="InterPro" id="IPR036388">
    <property type="entry name" value="WH-like_DNA-bd_sf"/>
</dbReference>
<keyword evidence="7" id="KW-1185">Reference proteome</keyword>
<dbReference type="EMBL" id="BSUO01000001">
    <property type="protein sequence ID" value="GMA40717.1"/>
    <property type="molecule type" value="Genomic_DNA"/>
</dbReference>
<dbReference type="SUPFAM" id="SSF46785">
    <property type="entry name" value="Winged helix' DNA-binding domain"/>
    <property type="match status" value="1"/>
</dbReference>
<dbReference type="Gene3D" id="1.10.10.10">
    <property type="entry name" value="Winged helix-like DNA-binding domain superfamily/Winged helix DNA-binding domain"/>
    <property type="match status" value="1"/>
</dbReference>
<dbReference type="Pfam" id="PF03466">
    <property type="entry name" value="LysR_substrate"/>
    <property type="match status" value="1"/>
</dbReference>
<protein>
    <submittedName>
        <fullName evidence="6">LysR family transcriptional regulator</fullName>
    </submittedName>
</protein>
<evidence type="ECO:0000256" key="2">
    <source>
        <dbReference type="ARBA" id="ARBA00023015"/>
    </source>
</evidence>
<dbReference type="InterPro" id="IPR005119">
    <property type="entry name" value="LysR_subst-bd"/>
</dbReference>
<evidence type="ECO:0000256" key="4">
    <source>
        <dbReference type="ARBA" id="ARBA00023163"/>
    </source>
</evidence>
<evidence type="ECO:0000256" key="1">
    <source>
        <dbReference type="ARBA" id="ARBA00009437"/>
    </source>
</evidence>
<accession>A0ABQ6IVF5</accession>
<proteinExistence type="inferred from homology"/>
<comment type="similarity">
    <text evidence="1">Belongs to the LysR transcriptional regulatory family.</text>
</comment>
<evidence type="ECO:0000313" key="6">
    <source>
        <dbReference type="EMBL" id="GMA40717.1"/>
    </source>
</evidence>
<dbReference type="Pfam" id="PF00126">
    <property type="entry name" value="HTH_1"/>
    <property type="match status" value="1"/>
</dbReference>
<keyword evidence="3" id="KW-0238">DNA-binding</keyword>
<keyword evidence="4" id="KW-0804">Transcription</keyword>
<sequence length="299" mass="32383">MDLRQLRYFVAVAEECHFGRAAQRLHMAQPPLSQAIRRLEEDLGVELLERTTRRVALTAAGERYLERARSILADVEAANHEATRVAAGEVGRVVLGVVGSVTYALLPSLARRLREEFPDIDFEFTGEMLTPELMTALRDGTVDIALMRTPADTRGLLARALRSEPLIAALPAAHPLAARDVIDLADLRDEPFVTYPSQHRSVLHDTVLTACQARGFSPRQVAQVAQTSTLLVFVAAGIGVTVLPASSRRLRLEGVDFRDITNAPTVELAAAWRPGAPASTQRVVDRITAIVTGGAAGAT</sequence>
<organism evidence="6 7">
    <name type="scientific">Mobilicoccus caccae</name>
    <dbReference type="NCBI Taxonomy" id="1859295"/>
    <lineage>
        <taxon>Bacteria</taxon>
        <taxon>Bacillati</taxon>
        <taxon>Actinomycetota</taxon>
        <taxon>Actinomycetes</taxon>
        <taxon>Micrococcales</taxon>
        <taxon>Dermatophilaceae</taxon>
        <taxon>Mobilicoccus</taxon>
    </lineage>
</organism>